<keyword evidence="2" id="KW-0812">Transmembrane</keyword>
<sequence length="356" mass="37141">MVRPLPLQRVLGLCLCLSVLAIASLSVVPTAGATTTPANAQVDPCLSDSYDPELSEPDWETEFTDPIENGSLANWDGGRLARVGSDRGCSLAVLDEESTQLTAANVSVGHDVVTGRLDLGSNGTFELVEAGTGASNGTATESGANATVLRISNTGPDYSNTVAVSAGNASENVTLTTGRFFGFAAIRDNGTVRVKLWRAGDDPPGDWDLTAENATTDGQLMLRMDGRAFLDAVAIGAVEPQTPPDSGEDGEEDPFGSESPSDSLPEVPDDTTTPTYTTETDGTAGRFIFGLFLIVVGGIDVAYARPLARFGEQIDAIGSTRSWSEVEPAEWKVWLTKVGGGVAIFVGVVLVLVAVL</sequence>
<gene>
    <name evidence="4" type="ORF">GRX03_15920</name>
</gene>
<evidence type="ECO:0000313" key="4">
    <source>
        <dbReference type="EMBL" id="MXR53085.1"/>
    </source>
</evidence>
<dbReference type="Proteomes" id="UP000466535">
    <property type="component" value="Unassembled WGS sequence"/>
</dbReference>
<feature type="domain" description="DUF6199" evidence="3">
    <location>
        <begin position="289"/>
        <end position="353"/>
    </location>
</feature>
<name>A0A6B0T4M8_9EURY</name>
<dbReference type="RefSeq" id="WP_159765383.1">
    <property type="nucleotide sequence ID" value="NZ_WUUT01000008.1"/>
</dbReference>
<evidence type="ECO:0000313" key="5">
    <source>
        <dbReference type="Proteomes" id="UP000466535"/>
    </source>
</evidence>
<keyword evidence="2" id="KW-0472">Membrane</keyword>
<accession>A0A6B0T4M8</accession>
<keyword evidence="5" id="KW-1185">Reference proteome</keyword>
<reference evidence="4 5" key="1">
    <citation type="submission" date="2019-12" db="EMBL/GenBank/DDBJ databases">
        <title>Isolation and characterization of three novel carbon monoxide-oxidizing members of Halobacteria from salione crusts and soils.</title>
        <authorList>
            <person name="Myers M.R."/>
            <person name="King G.M."/>
        </authorList>
    </citation>
    <scope>NUCLEOTIDE SEQUENCE [LARGE SCALE GENOMIC DNA]</scope>
    <source>
        <strain evidence="4 5">WSH3</strain>
    </source>
</reference>
<feature type="region of interest" description="Disordered" evidence="1">
    <location>
        <begin position="238"/>
        <end position="279"/>
    </location>
</feature>
<evidence type="ECO:0000256" key="1">
    <source>
        <dbReference type="SAM" id="MobiDB-lite"/>
    </source>
</evidence>
<dbReference type="EMBL" id="WUUT01000008">
    <property type="protein sequence ID" value="MXR53085.1"/>
    <property type="molecule type" value="Genomic_DNA"/>
</dbReference>
<feature type="compositionally biased region" description="Low complexity" evidence="1">
    <location>
        <begin position="270"/>
        <end position="279"/>
    </location>
</feature>
<feature type="transmembrane region" description="Helical" evidence="2">
    <location>
        <begin position="334"/>
        <end position="355"/>
    </location>
</feature>
<feature type="transmembrane region" description="Helical" evidence="2">
    <location>
        <begin position="284"/>
        <end position="303"/>
    </location>
</feature>
<feature type="compositionally biased region" description="Acidic residues" evidence="1">
    <location>
        <begin position="246"/>
        <end position="255"/>
    </location>
</feature>
<dbReference type="AlphaFoldDB" id="A0A6B0T4M8"/>
<dbReference type="InterPro" id="IPR045679">
    <property type="entry name" value="DUF6199"/>
</dbReference>
<organism evidence="4 5">
    <name type="scientific">Halovenus carboxidivorans</name>
    <dbReference type="NCBI Taxonomy" id="2692199"/>
    <lineage>
        <taxon>Archaea</taxon>
        <taxon>Methanobacteriati</taxon>
        <taxon>Methanobacteriota</taxon>
        <taxon>Stenosarchaea group</taxon>
        <taxon>Halobacteria</taxon>
        <taxon>Halobacteriales</taxon>
        <taxon>Haloarculaceae</taxon>
        <taxon>Halovenus</taxon>
    </lineage>
</organism>
<keyword evidence="2" id="KW-1133">Transmembrane helix</keyword>
<evidence type="ECO:0000259" key="3">
    <source>
        <dbReference type="Pfam" id="PF19701"/>
    </source>
</evidence>
<comment type="caution">
    <text evidence="4">The sequence shown here is derived from an EMBL/GenBank/DDBJ whole genome shotgun (WGS) entry which is preliminary data.</text>
</comment>
<dbReference type="Pfam" id="PF19701">
    <property type="entry name" value="DUF6199"/>
    <property type="match status" value="1"/>
</dbReference>
<protein>
    <recommendedName>
        <fullName evidence="3">DUF6199 domain-containing protein</fullName>
    </recommendedName>
</protein>
<dbReference type="OrthoDB" id="324287at2157"/>
<evidence type="ECO:0000256" key="2">
    <source>
        <dbReference type="SAM" id="Phobius"/>
    </source>
</evidence>
<proteinExistence type="predicted"/>